<accession>A0A1H4E5L3</accession>
<dbReference type="GO" id="GO:0005886">
    <property type="term" value="C:plasma membrane"/>
    <property type="evidence" value="ECO:0007669"/>
    <property type="project" value="UniProtKB-SubCell"/>
</dbReference>
<dbReference type="Pfam" id="PF03873">
    <property type="entry name" value="RseA_C"/>
    <property type="match status" value="1"/>
</dbReference>
<keyword evidence="5" id="KW-1133">Transmembrane helix</keyword>
<evidence type="ECO:0000259" key="8">
    <source>
        <dbReference type="Pfam" id="PF03872"/>
    </source>
</evidence>
<dbReference type="EMBL" id="FNRM01000006">
    <property type="protein sequence ID" value="SEA79662.1"/>
    <property type="molecule type" value="Genomic_DNA"/>
</dbReference>
<feature type="domain" description="Anti sigma-E protein RseA C-terminal" evidence="9">
    <location>
        <begin position="153"/>
        <end position="208"/>
    </location>
</feature>
<dbReference type="InterPro" id="IPR052383">
    <property type="entry name" value="Anti-sigma-E_RseA-like"/>
</dbReference>
<keyword evidence="6" id="KW-0472">Membrane</keyword>
<keyword evidence="11" id="KW-1185">Reference proteome</keyword>
<dbReference type="InterPro" id="IPR005572">
    <property type="entry name" value="Anti-sigma_E_RseA_N"/>
</dbReference>
<protein>
    <submittedName>
        <fullName evidence="10">Sigma-E factor negative regulatory protein RseA</fullName>
    </submittedName>
</protein>
<gene>
    <name evidence="10" type="ORF">SAMN04488051_106203</name>
</gene>
<keyword evidence="4" id="KW-0812">Transmembrane</keyword>
<keyword evidence="3" id="KW-1003">Cell membrane</keyword>
<dbReference type="STRING" id="152573.SAMN04488051_106203"/>
<dbReference type="PANTHER" id="PTHR38104:SF1">
    <property type="entry name" value="ANTI-SIGMA-E FACTOR RSEA"/>
    <property type="match status" value="1"/>
</dbReference>
<dbReference type="Gene3D" id="1.10.10.880">
    <property type="entry name" value="Anti sigma-E protein RseA, N-terminal domain"/>
    <property type="match status" value="1"/>
</dbReference>
<evidence type="ECO:0000256" key="4">
    <source>
        <dbReference type="ARBA" id="ARBA00022692"/>
    </source>
</evidence>
<evidence type="ECO:0000256" key="3">
    <source>
        <dbReference type="ARBA" id="ARBA00022475"/>
    </source>
</evidence>
<evidence type="ECO:0000313" key="10">
    <source>
        <dbReference type="EMBL" id="SEA79662.1"/>
    </source>
</evidence>
<dbReference type="Proteomes" id="UP000198773">
    <property type="component" value="Unassembled WGS sequence"/>
</dbReference>
<proteinExistence type="inferred from homology"/>
<evidence type="ECO:0000256" key="6">
    <source>
        <dbReference type="ARBA" id="ARBA00023136"/>
    </source>
</evidence>
<feature type="domain" description="Anti sigma-E protein RseA N-terminal" evidence="8">
    <location>
        <begin position="29"/>
        <end position="98"/>
    </location>
</feature>
<dbReference type="AlphaFoldDB" id="A0A1H4E5L3"/>
<comment type="subcellular location">
    <subcellularLocation>
        <location evidence="1">Cell membrane</location>
        <topology evidence="1">Single-pass membrane protein</topology>
    </subcellularLocation>
</comment>
<evidence type="ECO:0000259" key="9">
    <source>
        <dbReference type="Pfam" id="PF03873"/>
    </source>
</evidence>
<evidence type="ECO:0000256" key="5">
    <source>
        <dbReference type="ARBA" id="ARBA00022989"/>
    </source>
</evidence>
<evidence type="ECO:0000256" key="7">
    <source>
        <dbReference type="SAM" id="MobiDB-lite"/>
    </source>
</evidence>
<name>A0A1H4E5L3_ALKAM</name>
<dbReference type="InterPro" id="IPR005573">
    <property type="entry name" value="Anti-sigma_E_RseA_C"/>
</dbReference>
<reference evidence="10 11" key="1">
    <citation type="submission" date="2016-10" db="EMBL/GenBank/DDBJ databases">
        <authorList>
            <person name="de Groot N.N."/>
        </authorList>
    </citation>
    <scope>NUCLEOTIDE SEQUENCE [LARGE SCALE GENOMIC DNA]</scope>
    <source>
        <strain evidence="10 11">CGMCC 1.3430</strain>
    </source>
</reference>
<dbReference type="InterPro" id="IPR036147">
    <property type="entry name" value="Anti-sigma_E_RseA_N_sf"/>
</dbReference>
<evidence type="ECO:0000256" key="1">
    <source>
        <dbReference type="ARBA" id="ARBA00004162"/>
    </source>
</evidence>
<dbReference type="SUPFAM" id="SSF89069">
    <property type="entry name" value="N-terminal, cytoplasmic domain of anti-sigmaE factor RseA"/>
    <property type="match status" value="1"/>
</dbReference>
<evidence type="ECO:0000313" key="11">
    <source>
        <dbReference type="Proteomes" id="UP000198773"/>
    </source>
</evidence>
<dbReference type="RefSeq" id="WP_245785732.1">
    <property type="nucleotide sequence ID" value="NZ_FNRM01000006.1"/>
</dbReference>
<dbReference type="PANTHER" id="PTHR38104">
    <property type="match status" value="1"/>
</dbReference>
<comment type="similarity">
    <text evidence="2">Belongs to the RseA family.</text>
</comment>
<dbReference type="GO" id="GO:0016989">
    <property type="term" value="F:sigma factor antagonist activity"/>
    <property type="evidence" value="ECO:0007669"/>
    <property type="project" value="InterPro"/>
</dbReference>
<dbReference type="Pfam" id="PF03872">
    <property type="entry name" value="RseA_N"/>
    <property type="match status" value="1"/>
</dbReference>
<feature type="region of interest" description="Disordered" evidence="7">
    <location>
        <begin position="1"/>
        <end position="23"/>
    </location>
</feature>
<sequence>MSSKQQHWQSAEQMQQSHSAEPGLESSLDWLSAAIDEQGLSKQQLGRLLQDEQLQQQYERYHLIGAAIRQELPKQVPLDFSADFAARLQQEAVHQLQPHGSLLQRLGHRFKAAANSDWFKPTAQTAIAASVALMAVVGVQHYQQPFEQELMSPLPVLQTLPVAGFATPVSLSQTTVDNRLEQHAHQAMLEQQRRLQELLNAHHQQVRVLEQAALLNEQPQPAVDVEPDGNN</sequence>
<organism evidence="10 11">
    <name type="scientific">Alkalimonas amylolytica</name>
    <dbReference type="NCBI Taxonomy" id="152573"/>
    <lineage>
        <taxon>Bacteria</taxon>
        <taxon>Pseudomonadati</taxon>
        <taxon>Pseudomonadota</taxon>
        <taxon>Gammaproteobacteria</taxon>
        <taxon>Alkalimonas</taxon>
    </lineage>
</organism>
<feature type="compositionally biased region" description="Polar residues" evidence="7">
    <location>
        <begin position="1"/>
        <end position="19"/>
    </location>
</feature>
<evidence type="ECO:0000256" key="2">
    <source>
        <dbReference type="ARBA" id="ARBA00005837"/>
    </source>
</evidence>